<dbReference type="InterPro" id="IPR004244">
    <property type="entry name" value="Transposase_22"/>
</dbReference>
<protein>
    <recommendedName>
        <fullName evidence="5">Tick transposon</fullName>
    </recommendedName>
</protein>
<evidence type="ECO:0008006" key="5">
    <source>
        <dbReference type="Google" id="ProtNLM"/>
    </source>
</evidence>
<feature type="signal peptide" evidence="2">
    <location>
        <begin position="1"/>
        <end position="20"/>
    </location>
</feature>
<feature type="chain" id="PRO_5039946367" description="Tick transposon" evidence="2">
    <location>
        <begin position="21"/>
        <end position="431"/>
    </location>
</feature>
<organism evidence="3 4">
    <name type="scientific">Rhipicephalus microplus</name>
    <name type="common">Cattle tick</name>
    <name type="synonym">Boophilus microplus</name>
    <dbReference type="NCBI Taxonomy" id="6941"/>
    <lineage>
        <taxon>Eukaryota</taxon>
        <taxon>Metazoa</taxon>
        <taxon>Ecdysozoa</taxon>
        <taxon>Arthropoda</taxon>
        <taxon>Chelicerata</taxon>
        <taxon>Arachnida</taxon>
        <taxon>Acari</taxon>
        <taxon>Parasitiformes</taxon>
        <taxon>Ixodida</taxon>
        <taxon>Ixodoidea</taxon>
        <taxon>Ixodidae</taxon>
        <taxon>Rhipicephalinae</taxon>
        <taxon>Rhipicephalus</taxon>
        <taxon>Boophilus</taxon>
    </lineage>
</organism>
<dbReference type="EMBL" id="JABSTU010000003">
    <property type="protein sequence ID" value="KAH8036004.1"/>
    <property type="molecule type" value="Genomic_DNA"/>
</dbReference>
<accession>A0A9J6EPG0</accession>
<dbReference type="VEuPathDB" id="VectorBase:LOC119160663"/>
<feature type="coiled-coil region" evidence="1">
    <location>
        <begin position="198"/>
        <end position="259"/>
    </location>
</feature>
<evidence type="ECO:0000313" key="4">
    <source>
        <dbReference type="Proteomes" id="UP000821866"/>
    </source>
</evidence>
<keyword evidence="1" id="KW-0175">Coiled coil</keyword>
<dbReference type="Proteomes" id="UP000821866">
    <property type="component" value="Chromosome 11"/>
</dbReference>
<evidence type="ECO:0000256" key="2">
    <source>
        <dbReference type="SAM" id="SignalP"/>
    </source>
</evidence>
<comment type="caution">
    <text evidence="3">The sequence shown here is derived from an EMBL/GenBank/DDBJ whole genome shotgun (WGS) entry which is preliminary data.</text>
</comment>
<keyword evidence="4" id="KW-1185">Reference proteome</keyword>
<gene>
    <name evidence="3" type="ORF">HPB51_016308</name>
</gene>
<sequence length="431" mass="47739">MANCRFKHVCFILQIAVIAGCPDVLMHGPSSDTLRRLLPRFSGDRTDGHVQSSTGRESAAADRVQDFPPVDVISINHLYCSRHGTVAALAARMPKDIRAAMWNHHFSGSGGGMANCRFKHVCFILQVTYNYKCCRSDNRCLLLLPDPLNLTAVVTHLVHCLRVSLLLLCGDIETNPGPKVDEMLSQLLAGQARISQELASLSETVASFENRLMNVEAMAASVSNIIPRVSELEQTVGTLQKLVGKLDRQNDELENRLRKNNLIIHGLHETPSETTNHLLESVLDLLSVKLGVNCDDIERCHRLGAVRRDKPRPVIIKLMDFRSKIAIMSNARKLKGTKVYINEDYSARVRLARKMLWQNSQNMRKNARKVKLKHDTLTIDGVRYTWDTDKKAIIKVSTHSLSAGSDSAKSASAQALGINSASSASVFAKAD</sequence>
<keyword evidence="2" id="KW-0732">Signal</keyword>
<name>A0A9J6EPG0_RHIMP</name>
<evidence type="ECO:0000256" key="1">
    <source>
        <dbReference type="SAM" id="Coils"/>
    </source>
</evidence>
<reference evidence="3" key="1">
    <citation type="journal article" date="2020" name="Cell">
        <title>Large-Scale Comparative Analyses of Tick Genomes Elucidate Their Genetic Diversity and Vector Capacities.</title>
        <authorList>
            <consortium name="Tick Genome and Microbiome Consortium (TIGMIC)"/>
            <person name="Jia N."/>
            <person name="Wang J."/>
            <person name="Shi W."/>
            <person name="Du L."/>
            <person name="Sun Y."/>
            <person name="Zhan W."/>
            <person name="Jiang J.F."/>
            <person name="Wang Q."/>
            <person name="Zhang B."/>
            <person name="Ji P."/>
            <person name="Bell-Sakyi L."/>
            <person name="Cui X.M."/>
            <person name="Yuan T.T."/>
            <person name="Jiang B.G."/>
            <person name="Yang W.F."/>
            <person name="Lam T.T."/>
            <person name="Chang Q.C."/>
            <person name="Ding S.J."/>
            <person name="Wang X.J."/>
            <person name="Zhu J.G."/>
            <person name="Ruan X.D."/>
            <person name="Zhao L."/>
            <person name="Wei J.T."/>
            <person name="Ye R.Z."/>
            <person name="Que T.C."/>
            <person name="Du C.H."/>
            <person name="Zhou Y.H."/>
            <person name="Cheng J.X."/>
            <person name="Dai P.F."/>
            <person name="Guo W.B."/>
            <person name="Han X.H."/>
            <person name="Huang E.J."/>
            <person name="Li L.F."/>
            <person name="Wei W."/>
            <person name="Gao Y.C."/>
            <person name="Liu J.Z."/>
            <person name="Shao H.Z."/>
            <person name="Wang X."/>
            <person name="Wang C.C."/>
            <person name="Yang T.C."/>
            <person name="Huo Q.B."/>
            <person name="Li W."/>
            <person name="Chen H.Y."/>
            <person name="Chen S.E."/>
            <person name="Zhou L.G."/>
            <person name="Ni X.B."/>
            <person name="Tian J.H."/>
            <person name="Sheng Y."/>
            <person name="Liu T."/>
            <person name="Pan Y.S."/>
            <person name="Xia L.Y."/>
            <person name="Li J."/>
            <person name="Zhao F."/>
            <person name="Cao W.C."/>
        </authorList>
    </citation>
    <scope>NUCLEOTIDE SEQUENCE</scope>
    <source>
        <strain evidence="3">Rmic-2018</strain>
    </source>
</reference>
<dbReference type="PROSITE" id="PS51257">
    <property type="entry name" value="PROKAR_LIPOPROTEIN"/>
    <property type="match status" value="1"/>
</dbReference>
<proteinExistence type="predicted"/>
<dbReference type="PANTHER" id="PTHR11505">
    <property type="entry name" value="L1 TRANSPOSABLE ELEMENT-RELATED"/>
    <property type="match status" value="1"/>
</dbReference>
<reference evidence="3" key="2">
    <citation type="submission" date="2021-09" db="EMBL/GenBank/DDBJ databases">
        <authorList>
            <person name="Jia N."/>
            <person name="Wang J."/>
            <person name="Shi W."/>
            <person name="Du L."/>
            <person name="Sun Y."/>
            <person name="Zhan W."/>
            <person name="Jiang J."/>
            <person name="Wang Q."/>
            <person name="Zhang B."/>
            <person name="Ji P."/>
            <person name="Sakyi L.B."/>
            <person name="Cui X."/>
            <person name="Yuan T."/>
            <person name="Jiang B."/>
            <person name="Yang W."/>
            <person name="Lam T.T.-Y."/>
            <person name="Chang Q."/>
            <person name="Ding S."/>
            <person name="Wang X."/>
            <person name="Zhu J."/>
            <person name="Ruan X."/>
            <person name="Zhao L."/>
            <person name="Wei J."/>
            <person name="Que T."/>
            <person name="Du C."/>
            <person name="Cheng J."/>
            <person name="Dai P."/>
            <person name="Han X."/>
            <person name="Huang E."/>
            <person name="Gao Y."/>
            <person name="Liu J."/>
            <person name="Shao H."/>
            <person name="Ye R."/>
            <person name="Li L."/>
            <person name="Wei W."/>
            <person name="Wang X."/>
            <person name="Wang C."/>
            <person name="Huo Q."/>
            <person name="Li W."/>
            <person name="Guo W."/>
            <person name="Chen H."/>
            <person name="Chen S."/>
            <person name="Zhou L."/>
            <person name="Zhou L."/>
            <person name="Ni X."/>
            <person name="Tian J."/>
            <person name="Zhou Y."/>
            <person name="Sheng Y."/>
            <person name="Liu T."/>
            <person name="Pan Y."/>
            <person name="Xia L."/>
            <person name="Li J."/>
            <person name="Zhao F."/>
            <person name="Cao W."/>
        </authorList>
    </citation>
    <scope>NUCLEOTIDE SEQUENCE</scope>
    <source>
        <strain evidence="3">Rmic-2018</strain>
        <tissue evidence="3">Larvae</tissue>
    </source>
</reference>
<dbReference type="Gene3D" id="3.30.70.1820">
    <property type="entry name" value="L1 transposable element, RRM domain"/>
    <property type="match status" value="1"/>
</dbReference>
<evidence type="ECO:0000313" key="3">
    <source>
        <dbReference type="EMBL" id="KAH8036004.1"/>
    </source>
</evidence>
<dbReference type="AlphaFoldDB" id="A0A9J6EPG0"/>